<accession>A0A6G1PTM0</accession>
<reference evidence="3" key="2">
    <citation type="submission" date="2019-02" db="EMBL/GenBank/DDBJ databases">
        <title>Opniocepnalus argus Var Kimnra genome.</title>
        <authorList>
            <person name="Zhou C."/>
            <person name="Xiao S."/>
        </authorList>
    </citation>
    <scope>NUCLEOTIDE SEQUENCE [LARGE SCALE GENOMIC DNA]</scope>
</reference>
<organism evidence="2 3">
    <name type="scientific">Channa argus</name>
    <name type="common">Northern snakehead</name>
    <name type="synonym">Ophicephalus argus</name>
    <dbReference type="NCBI Taxonomy" id="215402"/>
    <lineage>
        <taxon>Eukaryota</taxon>
        <taxon>Metazoa</taxon>
        <taxon>Chordata</taxon>
        <taxon>Craniata</taxon>
        <taxon>Vertebrata</taxon>
        <taxon>Euteleostomi</taxon>
        <taxon>Actinopterygii</taxon>
        <taxon>Neopterygii</taxon>
        <taxon>Teleostei</taxon>
        <taxon>Neoteleostei</taxon>
        <taxon>Acanthomorphata</taxon>
        <taxon>Anabantaria</taxon>
        <taxon>Anabantiformes</taxon>
        <taxon>Channoidei</taxon>
        <taxon>Channidae</taxon>
        <taxon>Channa</taxon>
    </lineage>
</organism>
<keyword evidence="1" id="KW-0472">Membrane</keyword>
<gene>
    <name evidence="2" type="ORF">EXN66_Car009288</name>
</gene>
<proteinExistence type="predicted"/>
<dbReference type="AlphaFoldDB" id="A0A6G1PTM0"/>
<protein>
    <submittedName>
        <fullName evidence="2">Uncharacterized protein</fullName>
    </submittedName>
</protein>
<evidence type="ECO:0000256" key="1">
    <source>
        <dbReference type="SAM" id="Phobius"/>
    </source>
</evidence>
<sequence length="49" mass="5821">MIKGFCQSISLELILLPVQRDFFVYVYKNMLICSISIFYSKMFFVDSKN</sequence>
<evidence type="ECO:0000313" key="2">
    <source>
        <dbReference type="EMBL" id="KAF3693612.1"/>
    </source>
</evidence>
<evidence type="ECO:0000313" key="3">
    <source>
        <dbReference type="Proteomes" id="UP000503349"/>
    </source>
</evidence>
<keyword evidence="1" id="KW-1133">Transmembrane helix</keyword>
<keyword evidence="3" id="KW-1185">Reference proteome</keyword>
<reference evidence="2 3" key="1">
    <citation type="submission" date="2019-02" db="EMBL/GenBank/DDBJ databases">
        <title>Opniocepnalus argus genome.</title>
        <authorList>
            <person name="Zhou C."/>
            <person name="Xiao S."/>
        </authorList>
    </citation>
    <scope>NUCLEOTIDE SEQUENCE [LARGE SCALE GENOMIC DNA]</scope>
    <source>
        <strain evidence="2">OARG1902GOOAL</strain>
        <tissue evidence="2">Muscle</tissue>
    </source>
</reference>
<dbReference type="EMBL" id="CM015720">
    <property type="protein sequence ID" value="KAF3693612.1"/>
    <property type="molecule type" value="Genomic_DNA"/>
</dbReference>
<keyword evidence="1" id="KW-0812">Transmembrane</keyword>
<name>A0A6G1PTM0_CHAAH</name>
<feature type="transmembrane region" description="Helical" evidence="1">
    <location>
        <begin position="22"/>
        <end position="44"/>
    </location>
</feature>
<dbReference type="Proteomes" id="UP000503349">
    <property type="component" value="Chromosome 9"/>
</dbReference>